<proteinExistence type="predicted"/>
<sequence>MWAYRETKVSEIDLGHAQQSVIYPQSRNDGLRDYVTVARMKQLTARAQGQKSANDIRGDVRKEMKSKLVETTGDITSDMEWRHYWDHMVRDRGIMIVGWPHAVVPFCNLSEGTNSIRKLRLLLEHWKTGKTYFQVLSPKKHAAVRRKLQELIADGSIALPPPRKARSDRGKDRVRVDRLGARPEKVLVTTLTPETVDSDSDMEDTVSEYTEDGHRHRDSEPEGIEGWDTEAREADHDSGANGPIDEIEDFPCN</sequence>
<evidence type="ECO:0000313" key="2">
    <source>
        <dbReference type="Proteomes" id="UP000814033"/>
    </source>
</evidence>
<evidence type="ECO:0000313" key="1">
    <source>
        <dbReference type="EMBL" id="KAI0041101.1"/>
    </source>
</evidence>
<gene>
    <name evidence="1" type="ORF">FA95DRAFT_1576557</name>
</gene>
<dbReference type="EMBL" id="MU276144">
    <property type="protein sequence ID" value="KAI0041101.1"/>
    <property type="molecule type" value="Genomic_DNA"/>
</dbReference>
<keyword evidence="2" id="KW-1185">Reference proteome</keyword>
<dbReference type="Proteomes" id="UP000814033">
    <property type="component" value="Unassembled WGS sequence"/>
</dbReference>
<comment type="caution">
    <text evidence="1">The sequence shown here is derived from an EMBL/GenBank/DDBJ whole genome shotgun (WGS) entry which is preliminary data.</text>
</comment>
<reference evidence="1" key="1">
    <citation type="submission" date="2021-02" db="EMBL/GenBank/DDBJ databases">
        <authorList>
            <consortium name="DOE Joint Genome Institute"/>
            <person name="Ahrendt S."/>
            <person name="Looney B.P."/>
            <person name="Miyauchi S."/>
            <person name="Morin E."/>
            <person name="Drula E."/>
            <person name="Courty P.E."/>
            <person name="Chicoki N."/>
            <person name="Fauchery L."/>
            <person name="Kohler A."/>
            <person name="Kuo A."/>
            <person name="Labutti K."/>
            <person name="Pangilinan J."/>
            <person name="Lipzen A."/>
            <person name="Riley R."/>
            <person name="Andreopoulos W."/>
            <person name="He G."/>
            <person name="Johnson J."/>
            <person name="Barry K.W."/>
            <person name="Grigoriev I.V."/>
            <person name="Nagy L."/>
            <person name="Hibbett D."/>
            <person name="Henrissat B."/>
            <person name="Matheny P.B."/>
            <person name="Labbe J."/>
            <person name="Martin F."/>
        </authorList>
    </citation>
    <scope>NUCLEOTIDE SEQUENCE</scope>
    <source>
        <strain evidence="1">FP105234-sp</strain>
    </source>
</reference>
<reference evidence="1" key="2">
    <citation type="journal article" date="2022" name="New Phytol.">
        <title>Evolutionary transition to the ectomycorrhizal habit in the genomes of a hyperdiverse lineage of mushroom-forming fungi.</title>
        <authorList>
            <person name="Looney B."/>
            <person name="Miyauchi S."/>
            <person name="Morin E."/>
            <person name="Drula E."/>
            <person name="Courty P.E."/>
            <person name="Kohler A."/>
            <person name="Kuo A."/>
            <person name="LaButti K."/>
            <person name="Pangilinan J."/>
            <person name="Lipzen A."/>
            <person name="Riley R."/>
            <person name="Andreopoulos W."/>
            <person name="He G."/>
            <person name="Johnson J."/>
            <person name="Nolan M."/>
            <person name="Tritt A."/>
            <person name="Barry K.W."/>
            <person name="Grigoriev I.V."/>
            <person name="Nagy L.G."/>
            <person name="Hibbett D."/>
            <person name="Henrissat B."/>
            <person name="Matheny P.B."/>
            <person name="Labbe J."/>
            <person name="Martin F.M."/>
        </authorList>
    </citation>
    <scope>NUCLEOTIDE SEQUENCE</scope>
    <source>
        <strain evidence="1">FP105234-sp</strain>
    </source>
</reference>
<name>A0ACB8RBX3_9AGAM</name>
<organism evidence="1 2">
    <name type="scientific">Auriscalpium vulgare</name>
    <dbReference type="NCBI Taxonomy" id="40419"/>
    <lineage>
        <taxon>Eukaryota</taxon>
        <taxon>Fungi</taxon>
        <taxon>Dikarya</taxon>
        <taxon>Basidiomycota</taxon>
        <taxon>Agaricomycotina</taxon>
        <taxon>Agaricomycetes</taxon>
        <taxon>Russulales</taxon>
        <taxon>Auriscalpiaceae</taxon>
        <taxon>Auriscalpium</taxon>
    </lineage>
</organism>
<protein>
    <submittedName>
        <fullName evidence="1">Uncharacterized protein</fullName>
    </submittedName>
</protein>
<accession>A0ACB8RBX3</accession>